<gene>
    <name evidence="1" type="ORF">APICC_01422</name>
</gene>
<dbReference type="Proteomes" id="UP000242457">
    <property type="component" value="Unassembled WGS sequence"/>
</dbReference>
<evidence type="ECO:0000313" key="2">
    <source>
        <dbReference type="Proteomes" id="UP000242457"/>
    </source>
</evidence>
<proteinExistence type="predicted"/>
<protein>
    <submittedName>
        <fullName evidence="1">Uncharacterized protein</fullName>
    </submittedName>
</protein>
<evidence type="ECO:0000313" key="1">
    <source>
        <dbReference type="EMBL" id="PBC33126.1"/>
    </source>
</evidence>
<organism evidence="1 2">
    <name type="scientific">Apis cerana cerana</name>
    <name type="common">Oriental honeybee</name>
    <dbReference type="NCBI Taxonomy" id="94128"/>
    <lineage>
        <taxon>Eukaryota</taxon>
        <taxon>Metazoa</taxon>
        <taxon>Ecdysozoa</taxon>
        <taxon>Arthropoda</taxon>
        <taxon>Hexapoda</taxon>
        <taxon>Insecta</taxon>
        <taxon>Pterygota</taxon>
        <taxon>Neoptera</taxon>
        <taxon>Endopterygota</taxon>
        <taxon>Hymenoptera</taxon>
        <taxon>Apocrita</taxon>
        <taxon>Aculeata</taxon>
        <taxon>Apoidea</taxon>
        <taxon>Anthophila</taxon>
        <taxon>Apidae</taxon>
        <taxon>Apis</taxon>
    </lineage>
</organism>
<dbReference type="EMBL" id="KZ288206">
    <property type="protein sequence ID" value="PBC33126.1"/>
    <property type="molecule type" value="Genomic_DNA"/>
</dbReference>
<accession>A0A2A3EPI6</accession>
<reference evidence="1 2" key="1">
    <citation type="submission" date="2014-07" db="EMBL/GenBank/DDBJ databases">
        <title>Genomic and transcriptomic analysis on Apis cerana provide comprehensive insights into honey bee biology.</title>
        <authorList>
            <person name="Diao Q."/>
            <person name="Sun L."/>
            <person name="Zheng H."/>
            <person name="Zheng H."/>
            <person name="Xu S."/>
            <person name="Wang S."/>
            <person name="Zeng Z."/>
            <person name="Hu F."/>
            <person name="Su S."/>
            <person name="Wu J."/>
        </authorList>
    </citation>
    <scope>NUCLEOTIDE SEQUENCE [LARGE SCALE GENOMIC DNA]</scope>
    <source>
        <tissue evidence="1">Pupae without intestine</tissue>
    </source>
</reference>
<dbReference type="AlphaFoldDB" id="A0A2A3EPI6"/>
<name>A0A2A3EPI6_APICC</name>
<sequence>MNTLVSGIGIGVEVTEQFVVHVNSLPGRKLRTTAILGAAVTRKTGQRDPDLFLKLRICSNAAELAPYQTAPHDSRNMAVIACKMTYDSSSCVNVNPSRGSGPD</sequence>
<keyword evidence="2" id="KW-1185">Reference proteome</keyword>